<evidence type="ECO:0000313" key="4">
    <source>
        <dbReference type="EMBL" id="TWG38010.1"/>
    </source>
</evidence>
<name>A0A561XPI1_ACIDE</name>
<dbReference type="Proteomes" id="UP000321485">
    <property type="component" value="Unassembled WGS sequence"/>
</dbReference>
<dbReference type="Gene3D" id="3.50.50.60">
    <property type="entry name" value="FAD/NAD(P)-binding domain"/>
    <property type="match status" value="1"/>
</dbReference>
<dbReference type="GO" id="GO:0016491">
    <property type="term" value="F:oxidoreductase activity"/>
    <property type="evidence" value="ECO:0007669"/>
    <property type="project" value="UniProtKB-KW"/>
</dbReference>
<evidence type="ECO:0000256" key="2">
    <source>
        <dbReference type="SAM" id="Phobius"/>
    </source>
</evidence>
<dbReference type="Gene3D" id="3.30.9.10">
    <property type="entry name" value="D-Amino Acid Oxidase, subunit A, domain 2"/>
    <property type="match status" value="1"/>
</dbReference>
<keyword evidence="2" id="KW-0472">Membrane</keyword>
<protein>
    <submittedName>
        <fullName evidence="4">Glycine/D-amino acid oxidase-like deaminating enzyme</fullName>
    </submittedName>
</protein>
<sequence length="387" mass="40207">MAGASGYNPALLHVRPMQHTDVLVIGAGIVGAACAHALVLAGLSVRVIDARLGGATAAGMGHLVVMDDNPAELALSQTSLDLWHTWAPHMDAGCAFTPCGTLWLAANDAELQAAHDKRSTLQAHGIACDMLDAAALSRAEPALRPGLAGALKVQGDSVVYAPRAAQWLLDQAAAHGHLVLEQAEAMQIDGHTVTLRDGSQRSAGAIVLASGIHAPQLCPGLPLRPKKGHLVITDRYPGTVHHQLVELGYITSAHHSDGTSVAFNVQPRPTGQLLIGSSREFDTTDPAVNNAVMARMLQRALDYLPGLADLNAIRTWTGFRAATPDSLPLIGAHPEHPHVWLAVGHEGLGVTTAPATAQLLAAQIVGGAPAIDPTPFAPARFAGLSTS</sequence>
<dbReference type="GO" id="GO:0005737">
    <property type="term" value="C:cytoplasm"/>
    <property type="evidence" value="ECO:0007669"/>
    <property type="project" value="TreeGrafter"/>
</dbReference>
<keyword evidence="2" id="KW-0812">Transmembrane</keyword>
<proteinExistence type="predicted"/>
<evidence type="ECO:0000259" key="3">
    <source>
        <dbReference type="Pfam" id="PF01266"/>
    </source>
</evidence>
<dbReference type="PANTHER" id="PTHR13847:SF287">
    <property type="entry name" value="FAD-DEPENDENT OXIDOREDUCTASE DOMAIN-CONTAINING PROTEIN 1"/>
    <property type="match status" value="1"/>
</dbReference>
<keyword evidence="1" id="KW-0560">Oxidoreductase</keyword>
<accession>A0A561XPI1</accession>
<dbReference type="PANTHER" id="PTHR13847">
    <property type="entry name" value="SARCOSINE DEHYDROGENASE-RELATED"/>
    <property type="match status" value="1"/>
</dbReference>
<dbReference type="InterPro" id="IPR006076">
    <property type="entry name" value="FAD-dep_OxRdtase"/>
</dbReference>
<evidence type="ECO:0000313" key="5">
    <source>
        <dbReference type="Proteomes" id="UP000321485"/>
    </source>
</evidence>
<dbReference type="Pfam" id="PF01266">
    <property type="entry name" value="DAO"/>
    <property type="match status" value="1"/>
</dbReference>
<keyword evidence="2" id="KW-1133">Transmembrane helix</keyword>
<organism evidence="4 5">
    <name type="scientific">Acidovorax delafieldii</name>
    <name type="common">Pseudomonas delafieldii</name>
    <dbReference type="NCBI Taxonomy" id="47920"/>
    <lineage>
        <taxon>Bacteria</taxon>
        <taxon>Pseudomonadati</taxon>
        <taxon>Pseudomonadota</taxon>
        <taxon>Betaproteobacteria</taxon>
        <taxon>Burkholderiales</taxon>
        <taxon>Comamonadaceae</taxon>
        <taxon>Acidovorax</taxon>
    </lineage>
</organism>
<dbReference type="InterPro" id="IPR036188">
    <property type="entry name" value="FAD/NAD-bd_sf"/>
</dbReference>
<dbReference type="SUPFAM" id="SSF54373">
    <property type="entry name" value="FAD-linked reductases, C-terminal domain"/>
    <property type="match status" value="1"/>
</dbReference>
<dbReference type="AlphaFoldDB" id="A0A561XPI1"/>
<evidence type="ECO:0000256" key="1">
    <source>
        <dbReference type="ARBA" id="ARBA00023002"/>
    </source>
</evidence>
<dbReference type="EMBL" id="VJWE01000012">
    <property type="protein sequence ID" value="TWG38010.1"/>
    <property type="molecule type" value="Genomic_DNA"/>
</dbReference>
<feature type="domain" description="FAD dependent oxidoreductase" evidence="3">
    <location>
        <begin position="21"/>
        <end position="362"/>
    </location>
</feature>
<dbReference type="SUPFAM" id="SSF51905">
    <property type="entry name" value="FAD/NAD(P)-binding domain"/>
    <property type="match status" value="1"/>
</dbReference>
<feature type="transmembrane region" description="Helical" evidence="2">
    <location>
        <begin position="22"/>
        <end position="43"/>
    </location>
</feature>
<gene>
    <name evidence="4" type="ORF">ATF69_1948</name>
</gene>
<comment type="caution">
    <text evidence="4">The sequence shown here is derived from an EMBL/GenBank/DDBJ whole genome shotgun (WGS) entry which is preliminary data.</text>
</comment>
<reference evidence="4 5" key="1">
    <citation type="journal article" date="2015" name="Stand. Genomic Sci.">
        <title>Genomic Encyclopedia of Bacterial and Archaeal Type Strains, Phase III: the genomes of soil and plant-associated and newly described type strains.</title>
        <authorList>
            <person name="Whitman W.B."/>
            <person name="Woyke T."/>
            <person name="Klenk H.P."/>
            <person name="Zhou Y."/>
            <person name="Lilburn T.G."/>
            <person name="Beck B.J."/>
            <person name="De Vos P."/>
            <person name="Vandamme P."/>
            <person name="Eisen J.A."/>
            <person name="Garrity G."/>
            <person name="Hugenholtz P."/>
            <person name="Kyrpides N.C."/>
        </authorList>
    </citation>
    <scope>NUCLEOTIDE SEQUENCE [LARGE SCALE GENOMIC DNA]</scope>
    <source>
        <strain evidence="4 5">DSM 64</strain>
    </source>
</reference>